<keyword evidence="2" id="KW-1185">Reference proteome</keyword>
<evidence type="ECO:0000313" key="2">
    <source>
        <dbReference type="Proteomes" id="UP001597368"/>
    </source>
</evidence>
<dbReference type="NCBIfam" id="TIGR01547">
    <property type="entry name" value="phage_term_2"/>
    <property type="match status" value="1"/>
</dbReference>
<sequence length="416" mass="46072">MATPRLSDLQERSIALSTARINIWSGAVRSGKTISSLLRWLEYVGRAPRGGALVVSGKTYDTVSRNVFGPLQDPAITGPAAAHVKYTRGAGTATILGRQVEVITANDEKAEGRIRGLTAAGAYVDELTLIPESFFTQMLARLSVPGAKVFCTTNPDGPSHWVRKKFILRQGELDLRHWHFTLDDNPALDPAYVAALKAEYVGLWYRRFIKGEWCLAEGAVFDMWDENIHVVDVLPPIVHWIAVGVDYGTTNPFAALMLGLGADGRLYFTREYRYDSKLARRSLTDVEYAQRLVAWMDASGHPRPDYVVVDPSAASFRVQLHQPPFGIASRLGDNEVLPGIMTMSSLLATDRLKVHRSCTGFIEEAPGYSWDEEASEKGLDEPIKTADHSLDGGRYAIHTTRAVWQYQLREPTLLAA</sequence>
<dbReference type="Proteomes" id="UP001597368">
    <property type="component" value="Unassembled WGS sequence"/>
</dbReference>
<protein>
    <submittedName>
        <fullName evidence="1">PBSX family phage terminase large subunit</fullName>
    </submittedName>
</protein>
<dbReference type="Gene3D" id="3.30.420.280">
    <property type="match status" value="1"/>
</dbReference>
<dbReference type="EMBL" id="JBHUFV010000108">
    <property type="protein sequence ID" value="MFD1940517.1"/>
    <property type="molecule type" value="Genomic_DNA"/>
</dbReference>
<dbReference type="InterPro" id="IPR027417">
    <property type="entry name" value="P-loop_NTPase"/>
</dbReference>
<organism evidence="1 2">
    <name type="scientific">Nonomuraea mangrovi</name>
    <dbReference type="NCBI Taxonomy" id="2316207"/>
    <lineage>
        <taxon>Bacteria</taxon>
        <taxon>Bacillati</taxon>
        <taxon>Actinomycetota</taxon>
        <taxon>Actinomycetes</taxon>
        <taxon>Streptosporangiales</taxon>
        <taxon>Streptosporangiaceae</taxon>
        <taxon>Nonomuraea</taxon>
    </lineage>
</organism>
<proteinExistence type="predicted"/>
<dbReference type="Gene3D" id="3.40.50.300">
    <property type="entry name" value="P-loop containing nucleotide triphosphate hydrolases"/>
    <property type="match status" value="1"/>
</dbReference>
<accession>A0ABW4TEN8</accession>
<dbReference type="Pfam" id="PF03237">
    <property type="entry name" value="Terminase_6N"/>
    <property type="match status" value="1"/>
</dbReference>
<comment type="caution">
    <text evidence="1">The sequence shown here is derived from an EMBL/GenBank/DDBJ whole genome shotgun (WGS) entry which is preliminary data.</text>
</comment>
<reference evidence="2" key="1">
    <citation type="journal article" date="2019" name="Int. J. Syst. Evol. Microbiol.">
        <title>The Global Catalogue of Microorganisms (GCM) 10K type strain sequencing project: providing services to taxonomists for standard genome sequencing and annotation.</title>
        <authorList>
            <consortium name="The Broad Institute Genomics Platform"/>
            <consortium name="The Broad Institute Genome Sequencing Center for Infectious Disease"/>
            <person name="Wu L."/>
            <person name="Ma J."/>
        </authorList>
    </citation>
    <scope>NUCLEOTIDE SEQUENCE [LARGE SCALE GENOMIC DNA]</scope>
    <source>
        <strain evidence="2">ICMP 6774ER</strain>
    </source>
</reference>
<evidence type="ECO:0000313" key="1">
    <source>
        <dbReference type="EMBL" id="MFD1940517.1"/>
    </source>
</evidence>
<dbReference type="InterPro" id="IPR006437">
    <property type="entry name" value="Phage_terminase_lsu"/>
</dbReference>
<gene>
    <name evidence="1" type="ORF">ACFSKW_54580</name>
</gene>
<name>A0ABW4TEN8_9ACTN</name>
<dbReference type="RefSeq" id="WP_379583790.1">
    <property type="nucleotide sequence ID" value="NZ_JBHUFV010000108.1"/>
</dbReference>